<comment type="subcellular location">
    <subcellularLocation>
        <location evidence="1">Secreted</location>
    </subcellularLocation>
</comment>
<keyword evidence="4" id="KW-0325">Glycoprotein</keyword>
<dbReference type="EMBL" id="DS470142">
    <property type="protein sequence ID" value="EDO30120.1"/>
    <property type="molecule type" value="Genomic_DNA"/>
</dbReference>
<dbReference type="Gene3D" id="1.10.640.10">
    <property type="entry name" value="Haem peroxidase domain superfamily, animal type"/>
    <property type="match status" value="1"/>
</dbReference>
<evidence type="ECO:0000256" key="5">
    <source>
        <dbReference type="PIRSR" id="PIRSR619791-2"/>
    </source>
</evidence>
<gene>
    <name evidence="6" type="ORF">NEMVEDRAFT_v1g142064</name>
</gene>
<dbReference type="GO" id="GO:0005576">
    <property type="term" value="C:extracellular region"/>
    <property type="evidence" value="ECO:0007669"/>
    <property type="project" value="UniProtKB-SubCell"/>
</dbReference>
<protein>
    <submittedName>
        <fullName evidence="6">Uncharacterized protein</fullName>
    </submittedName>
</protein>
<evidence type="ECO:0000256" key="1">
    <source>
        <dbReference type="ARBA" id="ARBA00004613"/>
    </source>
</evidence>
<dbReference type="GO" id="GO:0004601">
    <property type="term" value="F:peroxidase activity"/>
    <property type="evidence" value="ECO:0000318"/>
    <property type="project" value="GO_Central"/>
</dbReference>
<keyword evidence="2" id="KW-0964">Secreted</keyword>
<dbReference type="eggNOG" id="KOG2408">
    <property type="taxonomic scope" value="Eukaryota"/>
</dbReference>
<dbReference type="AlphaFoldDB" id="A7T1P5"/>
<dbReference type="InterPro" id="IPR010255">
    <property type="entry name" value="Haem_peroxidase_sf"/>
</dbReference>
<dbReference type="PhylomeDB" id="A7T1P5"/>
<dbReference type="PANTHER" id="PTHR11475">
    <property type="entry name" value="OXIDASE/PEROXIDASE"/>
    <property type="match status" value="1"/>
</dbReference>
<dbReference type="PRINTS" id="PR00457">
    <property type="entry name" value="ANPEROXIDASE"/>
</dbReference>
<organism evidence="6 7">
    <name type="scientific">Nematostella vectensis</name>
    <name type="common">Starlet sea anemone</name>
    <dbReference type="NCBI Taxonomy" id="45351"/>
    <lineage>
        <taxon>Eukaryota</taxon>
        <taxon>Metazoa</taxon>
        <taxon>Cnidaria</taxon>
        <taxon>Anthozoa</taxon>
        <taxon>Hexacorallia</taxon>
        <taxon>Actiniaria</taxon>
        <taxon>Edwardsiidae</taxon>
        <taxon>Nematostella</taxon>
    </lineage>
</organism>
<dbReference type="STRING" id="45351.A7T1P5"/>
<keyword evidence="7" id="KW-1185">Reference proteome</keyword>
<dbReference type="FunFam" id="1.10.640.10:FF:000003">
    <property type="entry name" value="chorion peroxidase"/>
    <property type="match status" value="1"/>
</dbReference>
<dbReference type="SUPFAM" id="SSF48113">
    <property type="entry name" value="Heme-dependent peroxidases"/>
    <property type="match status" value="1"/>
</dbReference>
<keyword evidence="3" id="KW-0732">Signal</keyword>
<dbReference type="HOGENOM" id="CLU_006087_5_2_1"/>
<dbReference type="OMA" id="QPNINCE"/>
<dbReference type="GO" id="GO:0020037">
    <property type="term" value="F:heme binding"/>
    <property type="evidence" value="ECO:0007669"/>
    <property type="project" value="InterPro"/>
</dbReference>
<dbReference type="PANTHER" id="PTHR11475:SF4">
    <property type="entry name" value="CHORION PEROXIDASE"/>
    <property type="match status" value="1"/>
</dbReference>
<feature type="non-terminal residue" evidence="6">
    <location>
        <position position="566"/>
    </location>
</feature>
<evidence type="ECO:0000256" key="2">
    <source>
        <dbReference type="ARBA" id="ARBA00022525"/>
    </source>
</evidence>
<dbReference type="PROSITE" id="PS50292">
    <property type="entry name" value="PEROXIDASE_3"/>
    <property type="match status" value="1"/>
</dbReference>
<evidence type="ECO:0000256" key="3">
    <source>
        <dbReference type="ARBA" id="ARBA00022729"/>
    </source>
</evidence>
<keyword evidence="5" id="KW-0408">Iron</keyword>
<dbReference type="InterPro" id="IPR037120">
    <property type="entry name" value="Haem_peroxidase_sf_animal"/>
</dbReference>
<proteinExistence type="predicted"/>
<sequence>KSPYRTITGVCNNLRYKNWGAANTPFTRVARPAYADMMSKPRAAVGGGQLTNARKVSFTLFQDKDRPSKRMSHMAMIWGQFIDHDITHGAQPNINCENKCGLQGECFGIAVPKDDPHFWAKGVRCIQLKRNVPINIRKQGKLVRQQVNTKSSFIDGSMVYDDDPVKFEKLRDPSKRWLLRLKDSPAGGAKLLPPAAKGEFCRSSDVKRRPCFMAGDGRVNENPGLSSMHTIFAREHNRIATELKKLNRHWSPDKVFQEARKIVGAQIQHITYNEFLPLIFNETTLIDFDLKLLKPHFYNRYHGRVHPSIFNSFAGAAFRFGHSMIRNVAARFKELYQPINSVNMNRTFDPLPLYAKKGVDAMMRGLATDPAQQVDAHFSKFVQEQLVLPDGMVDLVSLNIQRGREHGLPGYNTFRKLCRLRRASSFLHFRREISSSNIQKLRKVYKHVDDVDLFAGGIMEIPVKGGSLGPTFTCLVANQFARLRRGDRFWYERPGRTGFTWRQLQSIRKISLARIICDNGDNVRQIQPRALNLRDKRNKLNPCSKISRMSLNPWLDVPWHNLLPLQ</sequence>
<dbReference type="InterPro" id="IPR019791">
    <property type="entry name" value="Haem_peroxidase_animal"/>
</dbReference>
<dbReference type="GO" id="GO:0006979">
    <property type="term" value="P:response to oxidative stress"/>
    <property type="evidence" value="ECO:0007669"/>
    <property type="project" value="InterPro"/>
</dbReference>
<keyword evidence="5" id="KW-0479">Metal-binding</keyword>
<dbReference type="KEGG" id="nve:5500835"/>
<dbReference type="InParanoid" id="A7T1P5"/>
<dbReference type="Pfam" id="PF03098">
    <property type="entry name" value="An_peroxidase"/>
    <property type="match status" value="1"/>
</dbReference>
<evidence type="ECO:0000256" key="4">
    <source>
        <dbReference type="ARBA" id="ARBA00023180"/>
    </source>
</evidence>
<dbReference type="Proteomes" id="UP000001593">
    <property type="component" value="Unassembled WGS sequence"/>
</dbReference>
<accession>A7T1P5</accession>
<name>A7T1P5_NEMVE</name>
<evidence type="ECO:0000313" key="6">
    <source>
        <dbReference type="EMBL" id="EDO30120.1"/>
    </source>
</evidence>
<reference evidence="6 7" key="1">
    <citation type="journal article" date="2007" name="Science">
        <title>Sea anemone genome reveals ancestral eumetazoan gene repertoire and genomic organization.</title>
        <authorList>
            <person name="Putnam N.H."/>
            <person name="Srivastava M."/>
            <person name="Hellsten U."/>
            <person name="Dirks B."/>
            <person name="Chapman J."/>
            <person name="Salamov A."/>
            <person name="Terry A."/>
            <person name="Shapiro H."/>
            <person name="Lindquist E."/>
            <person name="Kapitonov V.V."/>
            <person name="Jurka J."/>
            <person name="Genikhovich G."/>
            <person name="Grigoriev I.V."/>
            <person name="Lucas S.M."/>
            <person name="Steele R.E."/>
            <person name="Finnerty J.R."/>
            <person name="Technau U."/>
            <person name="Martindale M.Q."/>
            <person name="Rokhsar D.S."/>
        </authorList>
    </citation>
    <scope>NUCLEOTIDE SEQUENCE [LARGE SCALE GENOMIC DNA]</scope>
    <source>
        <strain evidence="7">CH2 X CH6</strain>
    </source>
</reference>
<feature type="binding site" description="axial binding residue" evidence="5">
    <location>
        <position position="322"/>
    </location>
    <ligand>
        <name>heme b</name>
        <dbReference type="ChEBI" id="CHEBI:60344"/>
    </ligand>
    <ligandPart>
        <name>Fe</name>
        <dbReference type="ChEBI" id="CHEBI:18248"/>
    </ligandPart>
</feature>
<dbReference type="CDD" id="cd09823">
    <property type="entry name" value="peroxinectin_like"/>
    <property type="match status" value="1"/>
</dbReference>
<evidence type="ECO:0000313" key="7">
    <source>
        <dbReference type="Proteomes" id="UP000001593"/>
    </source>
</evidence>
<dbReference type="GO" id="GO:0046872">
    <property type="term" value="F:metal ion binding"/>
    <property type="evidence" value="ECO:0007669"/>
    <property type="project" value="UniProtKB-KW"/>
</dbReference>
<keyword evidence="5" id="KW-0349">Heme</keyword>